<evidence type="ECO:0000313" key="4">
    <source>
        <dbReference type="EMBL" id="NWU93861.1"/>
    </source>
</evidence>
<dbReference type="Proteomes" id="UP000544127">
    <property type="component" value="Unassembled WGS sequence"/>
</dbReference>
<dbReference type="PROSITE" id="PS50017">
    <property type="entry name" value="DEATH_DOMAIN"/>
    <property type="match status" value="1"/>
</dbReference>
<dbReference type="InterPro" id="IPR001875">
    <property type="entry name" value="DED_dom"/>
</dbReference>
<evidence type="ECO:0000256" key="1">
    <source>
        <dbReference type="SAM" id="MobiDB-lite"/>
    </source>
</evidence>
<dbReference type="InterPro" id="IPR000488">
    <property type="entry name" value="Death_dom"/>
</dbReference>
<feature type="domain" description="DED" evidence="3">
    <location>
        <begin position="4"/>
        <end position="79"/>
    </location>
</feature>
<dbReference type="InterPro" id="IPR011029">
    <property type="entry name" value="DEATH-like_dom_sf"/>
</dbReference>
<evidence type="ECO:0000259" key="3">
    <source>
        <dbReference type="PROSITE" id="PS50168"/>
    </source>
</evidence>
<proteinExistence type="predicted"/>
<dbReference type="Pfam" id="PF00531">
    <property type="entry name" value="Death"/>
    <property type="match status" value="1"/>
</dbReference>
<dbReference type="Gene3D" id="1.10.533.10">
    <property type="entry name" value="Death Domain, Fas"/>
    <property type="match status" value="2"/>
</dbReference>
<keyword evidence="5" id="KW-1185">Reference proteome</keyword>
<dbReference type="OrthoDB" id="10058437at2759"/>
<feature type="region of interest" description="Disordered" evidence="1">
    <location>
        <begin position="79"/>
        <end position="114"/>
    </location>
</feature>
<sequence>MARGERETLLALQRALTDEQFDTLKYLLEGQVPLGELRPASRPDLCRLLLQHFPGRALVIAADLLRQISRHDLLHLYELPGGTTGNASRDNGTKEDDGRKGGDASAASPIVLPTTHPRRLTDQQLLQVAQKLGRRWQEVGIGCLGLGRTRLEQITEDEPHSVVLRSFEMLREWRQREGNQATAPQLCACLAPAGIDPDLLELIQSFQED</sequence>
<evidence type="ECO:0000313" key="5">
    <source>
        <dbReference type="Proteomes" id="UP000544127"/>
    </source>
</evidence>
<dbReference type="PROSITE" id="PS50168">
    <property type="entry name" value="DED"/>
    <property type="match status" value="1"/>
</dbReference>
<evidence type="ECO:0000259" key="2">
    <source>
        <dbReference type="PROSITE" id="PS50017"/>
    </source>
</evidence>
<dbReference type="AlphaFoldDB" id="A0A7K6AVY8"/>
<feature type="non-terminal residue" evidence="4">
    <location>
        <position position="209"/>
    </location>
</feature>
<accession>A0A7K6AVY8</accession>
<organism evidence="4 5">
    <name type="scientific">Upupa epops</name>
    <name type="common">Eurasian hoopoe</name>
    <dbReference type="NCBI Taxonomy" id="57439"/>
    <lineage>
        <taxon>Eukaryota</taxon>
        <taxon>Metazoa</taxon>
        <taxon>Chordata</taxon>
        <taxon>Craniata</taxon>
        <taxon>Vertebrata</taxon>
        <taxon>Euteleostomi</taxon>
        <taxon>Archelosauria</taxon>
        <taxon>Archosauria</taxon>
        <taxon>Dinosauria</taxon>
        <taxon>Saurischia</taxon>
        <taxon>Theropoda</taxon>
        <taxon>Coelurosauria</taxon>
        <taxon>Aves</taxon>
        <taxon>Neognathae</taxon>
        <taxon>Neoaves</taxon>
        <taxon>Telluraves</taxon>
        <taxon>Coraciimorphae</taxon>
        <taxon>Bucerotiformes</taxon>
        <taxon>Upupidae</taxon>
        <taxon>Upupa</taxon>
    </lineage>
</organism>
<protein>
    <submittedName>
        <fullName evidence="4">CRADD protein</fullName>
    </submittedName>
</protein>
<dbReference type="GO" id="GO:0007165">
    <property type="term" value="P:signal transduction"/>
    <property type="evidence" value="ECO:0007669"/>
    <property type="project" value="InterPro"/>
</dbReference>
<dbReference type="GO" id="GO:0042981">
    <property type="term" value="P:regulation of apoptotic process"/>
    <property type="evidence" value="ECO:0007669"/>
    <property type="project" value="InterPro"/>
</dbReference>
<name>A0A7K6AVY8_UPUEP</name>
<dbReference type="EMBL" id="VZRI01005603">
    <property type="protein sequence ID" value="NWU93861.1"/>
    <property type="molecule type" value="Genomic_DNA"/>
</dbReference>
<gene>
    <name evidence="4" type="primary">Cradd_0</name>
    <name evidence="4" type="ORF">UPUEPO_R15257</name>
</gene>
<dbReference type="SMART" id="SM01289">
    <property type="entry name" value="PYRIN"/>
    <property type="match status" value="1"/>
</dbReference>
<dbReference type="Pfam" id="PF02758">
    <property type="entry name" value="PYRIN"/>
    <property type="match status" value="1"/>
</dbReference>
<comment type="caution">
    <text evidence="4">The sequence shown here is derived from an EMBL/GenBank/DDBJ whole genome shotgun (WGS) entry which is preliminary data.</text>
</comment>
<reference evidence="4 5" key="1">
    <citation type="submission" date="2019-09" db="EMBL/GenBank/DDBJ databases">
        <title>Bird 10,000 Genomes (B10K) Project - Family phase.</title>
        <authorList>
            <person name="Zhang G."/>
        </authorList>
    </citation>
    <scope>NUCLEOTIDE SEQUENCE [LARGE SCALE GENOMIC DNA]</scope>
    <source>
        <strain evidence="4">B10K-DU-012-37</strain>
    </source>
</reference>
<feature type="non-terminal residue" evidence="4">
    <location>
        <position position="1"/>
    </location>
</feature>
<feature type="domain" description="Death" evidence="2">
    <location>
        <begin position="144"/>
        <end position="190"/>
    </location>
</feature>
<feature type="compositionally biased region" description="Basic and acidic residues" evidence="1">
    <location>
        <begin position="91"/>
        <end position="102"/>
    </location>
</feature>
<dbReference type="InterPro" id="IPR004020">
    <property type="entry name" value="DAPIN"/>
</dbReference>
<dbReference type="SUPFAM" id="SSF47986">
    <property type="entry name" value="DEATH domain"/>
    <property type="match status" value="2"/>
</dbReference>
<dbReference type="SMART" id="SM00005">
    <property type="entry name" value="DEATH"/>
    <property type="match status" value="1"/>
</dbReference>